<feature type="region of interest" description="Disordered" evidence="1">
    <location>
        <begin position="25"/>
        <end position="52"/>
    </location>
</feature>
<protein>
    <submittedName>
        <fullName evidence="2">Uncharacterized protein</fullName>
    </submittedName>
</protein>
<proteinExistence type="predicted"/>
<evidence type="ECO:0000313" key="3">
    <source>
        <dbReference type="Proteomes" id="UP000037566"/>
    </source>
</evidence>
<feature type="compositionally biased region" description="Polar residues" evidence="1">
    <location>
        <begin position="191"/>
        <end position="203"/>
    </location>
</feature>
<feature type="compositionally biased region" description="Basic and acidic residues" evidence="1">
    <location>
        <begin position="157"/>
        <end position="176"/>
    </location>
</feature>
<dbReference type="AlphaFoldDB" id="A0A0M0EDW9"/>
<sequence>MSEALQKTGDIEDVLKTLDRVQSEYRKQAPGQAAAYDRLRQESRGPDVQNDPGFRTRIAYAVQDVERLLGPTLEKEHPLRAEMTERAAHYPGLEEPVVAAMMRETHRLQQPEVNAIRTLASELVEGHQDPDHPDIAHTIDSLRATIFPEPGRQPAPGHDHAAGSAHDEKGQADKTRGMASPGEGAPPGPEQSASSHPGQTHTMDPQKDFQEKQTGSAKDAPESRSTMDGNGTKEKAAANTRETNAAAKDQEDVKVIRGGGFARLAEAIASRIDSQPANPASSWMEKAVGFSTRLHNARDEKSLEATERLGKQAVEALRDLRERPASSIMAAISDAGKGDPDGVAGVLSEMKAGGRYADLHSQFVTEKQNNQAFAAQLENVTSRLEAYGKGREAAEATGQRMGMPGSVTQRFTQIDAEIGRTAAEVPGKKEGASALENVSEKVREMMHKALTAVTDFMTRMHPGPAASPAP</sequence>
<feature type="region of interest" description="Disordered" evidence="1">
    <location>
        <begin position="147"/>
        <end position="251"/>
    </location>
</feature>
<evidence type="ECO:0000256" key="1">
    <source>
        <dbReference type="SAM" id="MobiDB-lite"/>
    </source>
</evidence>
<keyword evidence="3" id="KW-1185">Reference proteome</keyword>
<comment type="caution">
    <text evidence="2">The sequence shown here is derived from an EMBL/GenBank/DDBJ whole genome shotgun (WGS) entry which is preliminary data.</text>
</comment>
<dbReference type="Proteomes" id="UP000037566">
    <property type="component" value="Unassembled WGS sequence"/>
</dbReference>
<reference evidence="2" key="1">
    <citation type="submission" date="2015-08" db="EMBL/GenBank/DDBJ databases">
        <title>Draft genome sequence of Komagataeibacter europaeus CECT 8546 a cellulose producer strain from vinegar produced by the traditional method.</title>
        <authorList>
            <person name="Poehlein A."/>
            <person name="Valera M.J."/>
            <person name="Haack F.S."/>
            <person name="Mas A."/>
            <person name="Daniel R."/>
            <person name="Streit W.R."/>
            <person name="Mateo E."/>
        </authorList>
    </citation>
    <scope>NUCLEOTIDE SEQUENCE [LARGE SCALE GENOMIC DNA]</scope>
    <source>
        <strain evidence="2">CECT 8546</strain>
    </source>
</reference>
<organism evidence="2 3">
    <name type="scientific">Komagataeibacter europaeus</name>
    <name type="common">Gluconacetobacter europaeus</name>
    <dbReference type="NCBI Taxonomy" id="33995"/>
    <lineage>
        <taxon>Bacteria</taxon>
        <taxon>Pseudomonadati</taxon>
        <taxon>Pseudomonadota</taxon>
        <taxon>Alphaproteobacteria</taxon>
        <taxon>Acetobacterales</taxon>
        <taxon>Acetobacteraceae</taxon>
        <taxon>Komagataeibacter</taxon>
    </lineage>
</organism>
<feature type="compositionally biased region" description="Low complexity" evidence="1">
    <location>
        <begin position="237"/>
        <end position="247"/>
    </location>
</feature>
<evidence type="ECO:0000313" key="2">
    <source>
        <dbReference type="EMBL" id="KON63464.1"/>
    </source>
</evidence>
<dbReference type="STRING" id="33995.KOEU_30040"/>
<dbReference type="EMBL" id="LHUQ01000028">
    <property type="protein sequence ID" value="KON63464.1"/>
    <property type="molecule type" value="Genomic_DNA"/>
</dbReference>
<accession>A0A0M0EDW9</accession>
<name>A0A0M0EDW9_KOMEU</name>
<dbReference type="OrthoDB" id="7225141at2"/>
<dbReference type="PATRIC" id="fig|33995.3.peg.3333"/>
<dbReference type="RefSeq" id="WP_053323845.1">
    <property type="nucleotide sequence ID" value="NZ_LHUQ01000028.1"/>
</dbReference>
<gene>
    <name evidence="2" type="ORF">KOEU_30040</name>
</gene>